<dbReference type="PANTHER" id="PTHR45737:SF6">
    <property type="entry name" value="VON WILLEBRAND FACTOR A DOMAIN-CONTAINING PROTEIN 5A"/>
    <property type="match status" value="1"/>
</dbReference>
<reference evidence="6" key="1">
    <citation type="submission" date="2017-06" db="EMBL/GenBank/DDBJ databases">
        <title>Complete genome sequence of Capnocytophaga sp. KCOM 1579 (=ChDC OS43) isolated from a human refractory periapical abscess lesion.</title>
        <authorList>
            <person name="Kook J.-K."/>
            <person name="Park S.-N."/>
            <person name="Lim Y.K."/>
            <person name="Roh H."/>
        </authorList>
    </citation>
    <scope>NUCLEOTIDE SEQUENCE [LARGE SCALE GENOMIC DNA]</scope>
    <source>
        <strain evidence="6">ChDC OS43</strain>
    </source>
</reference>
<keyword evidence="2" id="KW-0175">Coiled coil</keyword>
<dbReference type="Pfam" id="PF09906">
    <property type="entry name" value="DUF2135"/>
    <property type="match status" value="1"/>
</dbReference>
<keyword evidence="1" id="KW-0802">TPR repeat</keyword>
<organism evidence="5 6">
    <name type="scientific">Capnocytophaga endodontalis</name>
    <dbReference type="NCBI Taxonomy" id="2708117"/>
    <lineage>
        <taxon>Bacteria</taxon>
        <taxon>Pseudomonadati</taxon>
        <taxon>Bacteroidota</taxon>
        <taxon>Flavobacteriia</taxon>
        <taxon>Flavobacteriales</taxon>
        <taxon>Flavobacteriaceae</taxon>
        <taxon>Capnocytophaga</taxon>
    </lineage>
</organism>
<keyword evidence="3" id="KW-0732">Signal</keyword>
<dbReference type="SMART" id="SM00609">
    <property type="entry name" value="VIT"/>
    <property type="match status" value="1"/>
</dbReference>
<dbReference type="InterPro" id="IPR013694">
    <property type="entry name" value="VIT"/>
</dbReference>
<accession>A0A1Z4BS51</accession>
<dbReference type="Gene3D" id="2.60.120.380">
    <property type="match status" value="1"/>
</dbReference>
<dbReference type="SUPFAM" id="SSF53300">
    <property type="entry name" value="vWA-like"/>
    <property type="match status" value="1"/>
</dbReference>
<dbReference type="InterPro" id="IPR036465">
    <property type="entry name" value="vWFA_dom_sf"/>
</dbReference>
<evidence type="ECO:0000256" key="1">
    <source>
        <dbReference type="PROSITE-ProRule" id="PRU00339"/>
    </source>
</evidence>
<dbReference type="Gene3D" id="1.25.40.10">
    <property type="entry name" value="Tetratricopeptide repeat domain"/>
    <property type="match status" value="1"/>
</dbReference>
<dbReference type="SUPFAM" id="SSF48452">
    <property type="entry name" value="TPR-like"/>
    <property type="match status" value="1"/>
</dbReference>
<dbReference type="RefSeq" id="WP_088594918.1">
    <property type="nucleotide sequence ID" value="NZ_CP022022.1"/>
</dbReference>
<name>A0A1Z4BS51_9FLAO</name>
<evidence type="ECO:0000256" key="3">
    <source>
        <dbReference type="SAM" id="SignalP"/>
    </source>
</evidence>
<feature type="coiled-coil region" evidence="2">
    <location>
        <begin position="560"/>
        <end position="588"/>
    </location>
</feature>
<dbReference type="InterPro" id="IPR019734">
    <property type="entry name" value="TPR_rpt"/>
</dbReference>
<gene>
    <name evidence="5" type="ORF">CBG49_13715</name>
</gene>
<sequence length="1006" mass="113769">MKIKHFLSSVALLLPFVITAQKSVVPEVKVVNERNANPMVLQDLSIDILVIGQTAVTTMEMTFYNPNSRVMEGEFQFPLADGQQVSRFALDINGKMREGVVVDKTSGRKAFEEIVRRGVDPGLLEKTEGNNFKARVYPMPAQGTRRVLIAFEQELHERDGQDYYFLPITANTTLKNFKVRTEVVSRFVKADIQNSLQLDFKQARNSYISEVSQQNFALNQNIALTFPKIKKPQSISATKGNKTYCYGNIALATAQPKNKPIPTEIGILWDASHSASNRDRAKEFAFLDAYFKALKNVKVVLSSFNIRTDKTLTFEVKNGNWQALKSHLENLPYDGATDGNAINFSLKADELLLFSDGIFNFGSKDFSVNDVVKQAKTPITVVNASAVANTPKMQYLANATGGSFIDLTTLTTEQALKVAQTIPFQLLDIEVKNGKIANIFPQKGTAISKGNFTLAGELQTKEASLVLSFGYPKNIIVQKEIHFVANPDASGSEFELLRRIWAEKQIAQLEREGAEQKQIDAVGREYGIVTEGNSLIILETVEDYVRYRITPPEELAKEYYARLNSQAEEKKERKKEILEDLIEQSNEQTEWWKTVYPLKDKKTKNRKQQNVVVDEITDNRAEIKDEVIASAEIAKMEESVPQAEVQAQARGISMRGISSVSEDTDRSELNEVVVRGYAPVMERSLTGSISSVIVTNDVRVENTPMANIELNAYNPDTPYLKVMEYTEEAKAVETYYKLKKEYGTTPAFYADVADYFFKKGNREQAILVVSNLAELGLDDPQLLRVLGYKLSRYNAKKEAVQVFQKVATIRPEEPQSFRDLGLALADDTQYNEAVKNLYKVITEDWNDDRFEDVKLITLNDLNSIVARNKNVKTSYIDKRLLKKEPVDVRVVLSWDTNDCDMDLWVTDPKGEKCYYQNTITYLGGKISDDVTEGYGPEEFMIKKAMKGQYKVQVNYYGSNSQKQLMPVSLRITFYTHYGTPQQKQQETTIRLNDEKDVIEVGSFQVR</sequence>
<dbReference type="Pfam" id="PF08487">
    <property type="entry name" value="VIT"/>
    <property type="match status" value="1"/>
</dbReference>
<dbReference type="AlphaFoldDB" id="A0A1Z4BS51"/>
<dbReference type="InterPro" id="IPR011990">
    <property type="entry name" value="TPR-like_helical_dom_sf"/>
</dbReference>
<dbReference type="KEGG" id="capn:CBG49_13715"/>
<dbReference type="PROSITE" id="PS50005">
    <property type="entry name" value="TPR"/>
    <property type="match status" value="1"/>
</dbReference>
<dbReference type="PROSITE" id="PS51468">
    <property type="entry name" value="VIT"/>
    <property type="match status" value="1"/>
</dbReference>
<dbReference type="EMBL" id="CP022022">
    <property type="protein sequence ID" value="ASF44063.1"/>
    <property type="molecule type" value="Genomic_DNA"/>
</dbReference>
<keyword evidence="6" id="KW-1185">Reference proteome</keyword>
<proteinExistence type="predicted"/>
<feature type="chain" id="PRO_5012238579" evidence="3">
    <location>
        <begin position="23"/>
        <end position="1006"/>
    </location>
</feature>
<feature type="repeat" description="TPR" evidence="1">
    <location>
        <begin position="780"/>
        <end position="813"/>
    </location>
</feature>
<protein>
    <submittedName>
        <fullName evidence="5">Trypsin</fullName>
    </submittedName>
</protein>
<dbReference type="PANTHER" id="PTHR45737">
    <property type="entry name" value="VON WILLEBRAND FACTOR A DOMAIN-CONTAINING PROTEIN 5A"/>
    <property type="match status" value="1"/>
</dbReference>
<dbReference type="InterPro" id="IPR019220">
    <property type="entry name" value="DUF2135"/>
</dbReference>
<feature type="domain" description="VIT" evidence="4">
    <location>
        <begin position="25"/>
        <end position="153"/>
    </location>
</feature>
<dbReference type="Proteomes" id="UP000197007">
    <property type="component" value="Chromosome"/>
</dbReference>
<feature type="signal peptide" evidence="3">
    <location>
        <begin position="1"/>
        <end position="22"/>
    </location>
</feature>
<evidence type="ECO:0000313" key="5">
    <source>
        <dbReference type="EMBL" id="ASF44063.1"/>
    </source>
</evidence>
<evidence type="ECO:0000259" key="4">
    <source>
        <dbReference type="PROSITE" id="PS51468"/>
    </source>
</evidence>
<evidence type="ECO:0000256" key="2">
    <source>
        <dbReference type="SAM" id="Coils"/>
    </source>
</evidence>
<evidence type="ECO:0000313" key="6">
    <source>
        <dbReference type="Proteomes" id="UP000197007"/>
    </source>
</evidence>